<evidence type="ECO:0000313" key="3">
    <source>
        <dbReference type="Proteomes" id="UP000651452"/>
    </source>
</evidence>
<evidence type="ECO:0000313" key="2">
    <source>
        <dbReference type="EMBL" id="KAF9693030.1"/>
    </source>
</evidence>
<feature type="compositionally biased region" description="Acidic residues" evidence="1">
    <location>
        <begin position="401"/>
        <end position="415"/>
    </location>
</feature>
<sequence>MYPNTPSYLLQMPGYPNWYFDTRTGQNVQLAPMVVQQMHWHEQQENHLAQAHARAVMNNVQQFGHVGVGVWRNGSQLWGNGAGQSGHYRAGSRQEAVWAVQQNAQFGNGGYNAPVMQPVRQAQLQPLPTVIAVPSPASVSQIPAGRQQDAGLVPASNAVIDLTGDEAAGAAIPAPNLTKSSTSPQTAAAEGQAASNVELAPAPTDPSAWKRGKRHLDKKLTAGSDSSRLFESMKTKLAPLQRNVEWDNVAALPILEDPSDELRLEREQFLHDIEDEKAHLRQGLCGKRSAKVSQEESGQWSNMVSNMKGPVFLERFGRKKTADAVRDVVRERGEELARGDLALKGVSNKRKLAAAEQKRSSKKIKTKAAPQSEAVPFAAPTPAGSPASEPTQDTEEKLDAEGDADDGGQIEEEGDTFMQYLLDQFEEEKPTADGAASPGVEVLEEPTNAPLSLSPPLSPTSLFSPSALEMEEDKGNFPQERILEQVTAPSPTISSPREESTVASDTIFSEQDTAPTSPVVAPQEENTVVIAEEDDLDDLFVDKEIFSENTVVPAEEDDIDDLDDLFTDKETFSEQDPAPPADPPQEENTAGKPEAPATADWELVEAGIHYTAILAKKQSEITELEQSISNGLTHRNQFFKAKMEKLRPAKETALRVLKGEYEVLELLSREEVFRMWEEANPVAIECRRQCEAEKAMKSAPKKKEAGSCGRSKGKW</sequence>
<reference evidence="2" key="2">
    <citation type="submission" date="2020-09" db="EMBL/GenBank/DDBJ databases">
        <title>Reference genome assembly for Australian Ascochyta lentis isolate Al4.</title>
        <authorList>
            <person name="Lee R.C."/>
            <person name="Farfan-Caceres L.M."/>
            <person name="Debler J.W."/>
            <person name="Williams A.H."/>
            <person name="Henares B.M."/>
        </authorList>
    </citation>
    <scope>NUCLEOTIDE SEQUENCE</scope>
    <source>
        <strain evidence="2">Al4</strain>
    </source>
</reference>
<evidence type="ECO:0000256" key="1">
    <source>
        <dbReference type="SAM" id="MobiDB-lite"/>
    </source>
</evidence>
<dbReference type="OrthoDB" id="10638898at2759"/>
<reference evidence="2" key="1">
    <citation type="submission" date="2018-12" db="EMBL/GenBank/DDBJ databases">
        <authorList>
            <person name="Syme R.A."/>
            <person name="Farfan-Caceres L."/>
            <person name="Lichtenzveig J."/>
        </authorList>
    </citation>
    <scope>NUCLEOTIDE SEQUENCE</scope>
    <source>
        <strain evidence="2">Al4</strain>
    </source>
</reference>
<organism evidence="2 3">
    <name type="scientific">Ascochyta lentis</name>
    <dbReference type="NCBI Taxonomy" id="205686"/>
    <lineage>
        <taxon>Eukaryota</taxon>
        <taxon>Fungi</taxon>
        <taxon>Dikarya</taxon>
        <taxon>Ascomycota</taxon>
        <taxon>Pezizomycotina</taxon>
        <taxon>Dothideomycetes</taxon>
        <taxon>Pleosporomycetidae</taxon>
        <taxon>Pleosporales</taxon>
        <taxon>Pleosporineae</taxon>
        <taxon>Didymellaceae</taxon>
        <taxon>Ascochyta</taxon>
    </lineage>
</organism>
<proteinExistence type="predicted"/>
<dbReference type="EMBL" id="RZGK01000017">
    <property type="protein sequence ID" value="KAF9693030.1"/>
    <property type="molecule type" value="Genomic_DNA"/>
</dbReference>
<accession>A0A8H7IUL3</accession>
<protein>
    <submittedName>
        <fullName evidence="2">Uncharacterized protein</fullName>
    </submittedName>
</protein>
<name>A0A8H7IUL3_9PLEO</name>
<feature type="region of interest" description="Disordered" evidence="1">
    <location>
        <begin position="547"/>
        <end position="595"/>
    </location>
</feature>
<dbReference type="Proteomes" id="UP000651452">
    <property type="component" value="Unassembled WGS sequence"/>
</dbReference>
<comment type="caution">
    <text evidence="2">The sequence shown here is derived from an EMBL/GenBank/DDBJ whole genome shotgun (WGS) entry which is preliminary data.</text>
</comment>
<feature type="compositionally biased region" description="Polar residues" evidence="1">
    <location>
        <begin position="487"/>
        <end position="505"/>
    </location>
</feature>
<gene>
    <name evidence="2" type="ORF">EKO04_008996</name>
</gene>
<feature type="region of interest" description="Disordered" evidence="1">
    <location>
        <begin position="173"/>
        <end position="215"/>
    </location>
</feature>
<keyword evidence="3" id="KW-1185">Reference proteome</keyword>
<feature type="compositionally biased region" description="Acidic residues" evidence="1">
    <location>
        <begin position="554"/>
        <end position="565"/>
    </location>
</feature>
<dbReference type="AlphaFoldDB" id="A0A8H7IUL3"/>
<feature type="compositionally biased region" description="Polar residues" evidence="1">
    <location>
        <begin position="177"/>
        <end position="186"/>
    </location>
</feature>
<feature type="region of interest" description="Disordered" evidence="1">
    <location>
        <begin position="694"/>
        <end position="715"/>
    </location>
</feature>
<feature type="region of interest" description="Disordered" evidence="1">
    <location>
        <begin position="486"/>
        <end position="505"/>
    </location>
</feature>
<feature type="compositionally biased region" description="Basic and acidic residues" evidence="1">
    <location>
        <begin position="694"/>
        <end position="705"/>
    </location>
</feature>
<feature type="region of interest" description="Disordered" evidence="1">
    <location>
        <begin position="349"/>
        <end position="416"/>
    </location>
</feature>